<reference evidence="1 2" key="2">
    <citation type="journal article" date="2022" name="Mol. Ecol. Resour.">
        <title>The genomes of chicory, endive, great burdock and yacon provide insights into Asteraceae paleo-polyploidization history and plant inulin production.</title>
        <authorList>
            <person name="Fan W."/>
            <person name="Wang S."/>
            <person name="Wang H."/>
            <person name="Wang A."/>
            <person name="Jiang F."/>
            <person name="Liu H."/>
            <person name="Zhao H."/>
            <person name="Xu D."/>
            <person name="Zhang Y."/>
        </authorList>
    </citation>
    <scope>NUCLEOTIDE SEQUENCE [LARGE SCALE GENOMIC DNA]</scope>
    <source>
        <strain evidence="2">cv. Yunnan</strain>
        <tissue evidence="1">Leaves</tissue>
    </source>
</reference>
<accession>A0ACB9J1F6</accession>
<dbReference type="EMBL" id="CM042023">
    <property type="protein sequence ID" value="KAI3813581.1"/>
    <property type="molecule type" value="Genomic_DNA"/>
</dbReference>
<evidence type="ECO:0000313" key="2">
    <source>
        <dbReference type="Proteomes" id="UP001056120"/>
    </source>
</evidence>
<name>A0ACB9J1F6_9ASTR</name>
<keyword evidence="2" id="KW-1185">Reference proteome</keyword>
<comment type="caution">
    <text evidence="1">The sequence shown here is derived from an EMBL/GenBank/DDBJ whole genome shotgun (WGS) entry which is preliminary data.</text>
</comment>
<protein>
    <submittedName>
        <fullName evidence="1">Uncharacterized protein</fullName>
    </submittedName>
</protein>
<organism evidence="1 2">
    <name type="scientific">Smallanthus sonchifolius</name>
    <dbReference type="NCBI Taxonomy" id="185202"/>
    <lineage>
        <taxon>Eukaryota</taxon>
        <taxon>Viridiplantae</taxon>
        <taxon>Streptophyta</taxon>
        <taxon>Embryophyta</taxon>
        <taxon>Tracheophyta</taxon>
        <taxon>Spermatophyta</taxon>
        <taxon>Magnoliopsida</taxon>
        <taxon>eudicotyledons</taxon>
        <taxon>Gunneridae</taxon>
        <taxon>Pentapetalae</taxon>
        <taxon>asterids</taxon>
        <taxon>campanulids</taxon>
        <taxon>Asterales</taxon>
        <taxon>Asteraceae</taxon>
        <taxon>Asteroideae</taxon>
        <taxon>Heliantheae alliance</taxon>
        <taxon>Millerieae</taxon>
        <taxon>Smallanthus</taxon>
    </lineage>
</organism>
<dbReference type="Proteomes" id="UP001056120">
    <property type="component" value="Linkage Group LG06"/>
</dbReference>
<evidence type="ECO:0000313" key="1">
    <source>
        <dbReference type="EMBL" id="KAI3813581.1"/>
    </source>
</evidence>
<sequence length="541" mass="61325">MAIGKSRGSKRPSGGSCSSTAALMGFIFVSVFGVWMLTSTSIIAPQKGSIVQKETSHFDSIHHNKNLPRKIPSDTTTVFEDNPGDLPAETQNFDDDLELGQKDENTSGLSMETEHESEINPNVVETVNDRKQEVIKHVEDNQNGVEEKTKPDERNAVPFKRHTEKMITAKNDIEKEEDQQKGRSFNTTIDKHTNLDEETSSKILNESKNKWLTQGAKDNAETMGKSKRAPKLGESNRGVPHLSWRFVHGALHYIDFVQQVVPEIAWGKHTRVILDVGCGFALERGIPAISAVMGTQRLPFPSNVFDLVHCARCRVPWHIEEKSALTLAMCWELITIKKDKLNLIGVSVYQKPDSNECYSDRKKQEPPMCKPDDDPNIAWYIPLQTCMHKVPTRETERGSKWPEEWPARVQEPPYWLNKAPLGIYGKPTPNDFEADYEHWKRVVSNTYMSGLGVNWSNVRNVMDMRAVYGGCKTTIVITEVDRIVRPGGKLIIRDKGYMIEEIKNLLKSLHWEVLLISSKNEEQILSAQKSTWRPKTYTSPS</sequence>
<proteinExistence type="predicted"/>
<reference evidence="2" key="1">
    <citation type="journal article" date="2022" name="Mol. Ecol. Resour.">
        <title>The genomes of chicory, endive, great burdock and yacon provide insights into Asteraceae palaeo-polyploidization history and plant inulin production.</title>
        <authorList>
            <person name="Fan W."/>
            <person name="Wang S."/>
            <person name="Wang H."/>
            <person name="Wang A."/>
            <person name="Jiang F."/>
            <person name="Liu H."/>
            <person name="Zhao H."/>
            <person name="Xu D."/>
            <person name="Zhang Y."/>
        </authorList>
    </citation>
    <scope>NUCLEOTIDE SEQUENCE [LARGE SCALE GENOMIC DNA]</scope>
    <source>
        <strain evidence="2">cv. Yunnan</strain>
    </source>
</reference>
<gene>
    <name evidence="1" type="ORF">L1987_18308</name>
</gene>